<accession>A0A0L0DNV6</accession>
<protein>
    <submittedName>
        <fullName evidence="6">Erythrocyte band 7 integral membrane protein</fullName>
    </submittedName>
</protein>
<dbReference type="Proteomes" id="UP000054408">
    <property type="component" value="Unassembled WGS sequence"/>
</dbReference>
<dbReference type="InterPro" id="IPR001107">
    <property type="entry name" value="Band_7"/>
</dbReference>
<dbReference type="OMA" id="YLQMLPK"/>
<dbReference type="PANTHER" id="PTHR43327:SF10">
    <property type="entry name" value="STOMATIN-LIKE PROTEIN 2, MITOCHONDRIAL"/>
    <property type="match status" value="1"/>
</dbReference>
<dbReference type="EMBL" id="GL349484">
    <property type="protein sequence ID" value="KNC53950.1"/>
    <property type="molecule type" value="Genomic_DNA"/>
</dbReference>
<proteinExistence type="inferred from homology"/>
<dbReference type="SMART" id="SM00244">
    <property type="entry name" value="PHB"/>
    <property type="match status" value="1"/>
</dbReference>
<keyword evidence="7" id="KW-1185">Reference proteome</keyword>
<dbReference type="SUPFAM" id="SSF117892">
    <property type="entry name" value="Band 7/SPFH domain"/>
    <property type="match status" value="1"/>
</dbReference>
<evidence type="ECO:0000256" key="4">
    <source>
        <dbReference type="SAM" id="MobiDB-lite"/>
    </source>
</evidence>
<dbReference type="PRINTS" id="PR00721">
    <property type="entry name" value="STOMATIN"/>
</dbReference>
<dbReference type="OrthoDB" id="434619at2759"/>
<dbReference type="Pfam" id="PF16200">
    <property type="entry name" value="Band_7_C"/>
    <property type="match status" value="1"/>
</dbReference>
<evidence type="ECO:0000256" key="1">
    <source>
        <dbReference type="ARBA" id="ARBA00004173"/>
    </source>
</evidence>
<dbReference type="eggNOG" id="KOG2620">
    <property type="taxonomic scope" value="Eukaryota"/>
</dbReference>
<dbReference type="STRING" id="461836.A0A0L0DNV6"/>
<dbReference type="RefSeq" id="XP_013754153.1">
    <property type="nucleotide sequence ID" value="XM_013898699.1"/>
</dbReference>
<sequence length="415" mass="44412">MLRGGGLVRTGVVAGVRLGAKYTNWVFNIVPHREAWVVERFGRFHEVLEPGLRILVPLLHRIKYKHSLKQVAVAVRDQRAITQDNVLLAVDGVLYYQVVDPVLASYGIEDVHYAITQLAESTMRSELGKMSLDRTFEERTLLNESIVSNINAAAKEWGVVCKRYEIRDITPPHSVVQAMELQVAAERRKRATVLDSEGVQQSRINVAQGQRTAMILESEGHKSELINSAKGKAEAIIANAEASAASILMLAKAVASQGGKDAVGLKLAEEYVEAFGKLAASSNTMLLPTDANDVSAMVAKALTMYGSISKSHNGADGAVDPTAASPDAVLDELAGRTGSVLAAHHSASEDGDLGDSIGLAASIPSLDELTSAADVDPLLADGDHVGEFYDNPQSHGEQQGWGDPDSVSGDSRRQT</sequence>
<dbReference type="PANTHER" id="PTHR43327">
    <property type="entry name" value="STOMATIN-LIKE PROTEIN 2, MITOCHONDRIAL"/>
    <property type="match status" value="1"/>
</dbReference>
<dbReference type="InterPro" id="IPR050710">
    <property type="entry name" value="Band7/mec-2_domain"/>
</dbReference>
<keyword evidence="3" id="KW-0496">Mitochondrion</keyword>
<dbReference type="CDD" id="cd08829">
    <property type="entry name" value="SPFH_paraslipin"/>
    <property type="match status" value="1"/>
</dbReference>
<feature type="region of interest" description="Disordered" evidence="4">
    <location>
        <begin position="380"/>
        <end position="415"/>
    </location>
</feature>
<dbReference type="Gene3D" id="3.30.479.30">
    <property type="entry name" value="Band 7 domain"/>
    <property type="match status" value="1"/>
</dbReference>
<evidence type="ECO:0000256" key="2">
    <source>
        <dbReference type="ARBA" id="ARBA00008164"/>
    </source>
</evidence>
<dbReference type="GO" id="GO:0005886">
    <property type="term" value="C:plasma membrane"/>
    <property type="evidence" value="ECO:0007669"/>
    <property type="project" value="UniProtKB-ARBA"/>
</dbReference>
<dbReference type="Pfam" id="PF01145">
    <property type="entry name" value="Band_7"/>
    <property type="match status" value="1"/>
</dbReference>
<dbReference type="GeneID" id="25568024"/>
<feature type="domain" description="Band 7" evidence="5">
    <location>
        <begin position="25"/>
        <end position="183"/>
    </location>
</feature>
<comment type="subcellular location">
    <subcellularLocation>
        <location evidence="1">Mitochondrion</location>
    </subcellularLocation>
</comment>
<organism evidence="6 7">
    <name type="scientific">Thecamonas trahens ATCC 50062</name>
    <dbReference type="NCBI Taxonomy" id="461836"/>
    <lineage>
        <taxon>Eukaryota</taxon>
        <taxon>Apusozoa</taxon>
        <taxon>Apusomonadida</taxon>
        <taxon>Apusomonadidae</taxon>
        <taxon>Thecamonas</taxon>
    </lineage>
</organism>
<reference evidence="6 7" key="1">
    <citation type="submission" date="2010-05" db="EMBL/GenBank/DDBJ databases">
        <title>The Genome Sequence of Thecamonas trahens ATCC 50062.</title>
        <authorList>
            <consortium name="The Broad Institute Genome Sequencing Platform"/>
            <person name="Russ C."/>
            <person name="Cuomo C."/>
            <person name="Shea T."/>
            <person name="Young S.K."/>
            <person name="Zeng Q."/>
            <person name="Koehrsen M."/>
            <person name="Haas B."/>
            <person name="Borodovsky M."/>
            <person name="Guigo R."/>
            <person name="Alvarado L."/>
            <person name="Berlin A."/>
            <person name="Bochicchio J."/>
            <person name="Borenstein D."/>
            <person name="Chapman S."/>
            <person name="Chen Z."/>
            <person name="Freedman E."/>
            <person name="Gellesch M."/>
            <person name="Goldberg J."/>
            <person name="Griggs A."/>
            <person name="Gujja S."/>
            <person name="Heilman E."/>
            <person name="Heiman D."/>
            <person name="Hepburn T."/>
            <person name="Howarth C."/>
            <person name="Jen D."/>
            <person name="Larson L."/>
            <person name="Mehta T."/>
            <person name="Park D."/>
            <person name="Pearson M."/>
            <person name="Roberts A."/>
            <person name="Saif S."/>
            <person name="Shenoy N."/>
            <person name="Sisk P."/>
            <person name="Stolte C."/>
            <person name="Sykes S."/>
            <person name="Thomson T."/>
            <person name="Walk T."/>
            <person name="White J."/>
            <person name="Yandava C."/>
            <person name="Burger G."/>
            <person name="Gray M.W."/>
            <person name="Holland P.W.H."/>
            <person name="King N."/>
            <person name="Lang F.B.F."/>
            <person name="Roger A.J."/>
            <person name="Ruiz-Trillo I."/>
            <person name="Lander E."/>
            <person name="Nusbaum C."/>
        </authorList>
    </citation>
    <scope>NUCLEOTIDE SEQUENCE [LARGE SCALE GENOMIC DNA]</scope>
    <source>
        <strain evidence="6 7">ATCC 50062</strain>
    </source>
</reference>
<dbReference type="InterPro" id="IPR036013">
    <property type="entry name" value="Band_7/SPFH_dom_sf"/>
</dbReference>
<evidence type="ECO:0000256" key="3">
    <source>
        <dbReference type="ARBA" id="ARBA00023128"/>
    </source>
</evidence>
<name>A0A0L0DNV6_THETB</name>
<dbReference type="InterPro" id="IPR032435">
    <property type="entry name" value="STML2-like_C"/>
</dbReference>
<evidence type="ECO:0000313" key="7">
    <source>
        <dbReference type="Proteomes" id="UP000054408"/>
    </source>
</evidence>
<evidence type="ECO:0000313" key="6">
    <source>
        <dbReference type="EMBL" id="KNC53950.1"/>
    </source>
</evidence>
<dbReference type="GO" id="GO:0005739">
    <property type="term" value="C:mitochondrion"/>
    <property type="evidence" value="ECO:0007669"/>
    <property type="project" value="UniProtKB-SubCell"/>
</dbReference>
<dbReference type="AlphaFoldDB" id="A0A0L0DNV6"/>
<comment type="similarity">
    <text evidence="2">Belongs to the band 7/mec-2 family.</text>
</comment>
<dbReference type="GO" id="GO:0098552">
    <property type="term" value="C:side of membrane"/>
    <property type="evidence" value="ECO:0007669"/>
    <property type="project" value="UniProtKB-ARBA"/>
</dbReference>
<dbReference type="FunFam" id="3.30.479.30:FF:000004">
    <property type="entry name" value="Putative membrane protease family, stomatin"/>
    <property type="match status" value="1"/>
</dbReference>
<dbReference type="InterPro" id="IPR001972">
    <property type="entry name" value="Stomatin_HflK_fam"/>
</dbReference>
<evidence type="ECO:0000259" key="5">
    <source>
        <dbReference type="SMART" id="SM00244"/>
    </source>
</evidence>
<gene>
    <name evidence="6" type="ORF">AMSG_09594</name>
</gene>